<feature type="region of interest" description="Disordered" evidence="1">
    <location>
        <begin position="32"/>
        <end position="71"/>
    </location>
</feature>
<name>A0A6P8BJ98_PYRGI</name>
<dbReference type="AlphaFoldDB" id="A0A6P8BJ98"/>
<sequence length="71" mass="7688">KRSLAWVGTAFPERTPLLPQGISADLPANLRVHSARNHQSGPLKSAQSSPTQGTSRRQNPVIPLQHDIVLS</sequence>
<feature type="non-terminal residue" evidence="3">
    <location>
        <position position="1"/>
    </location>
</feature>
<protein>
    <submittedName>
        <fullName evidence="3">Uncharacterized protein</fullName>
    </submittedName>
</protein>
<proteinExistence type="predicted"/>
<reference evidence="3" key="1">
    <citation type="journal article" date="2019" name="Mol. Biol. Evol.">
        <title>Blast fungal genomes show frequent chromosomal changes, gene gains and losses, and effector gene turnover.</title>
        <authorList>
            <person name="Gomez Luciano L.B."/>
            <person name="Jason Tsai I."/>
            <person name="Chuma I."/>
            <person name="Tosa Y."/>
            <person name="Chen Y.H."/>
            <person name="Li J.Y."/>
            <person name="Li M.Y."/>
            <person name="Jade Lu M.Y."/>
            <person name="Nakayashiki H."/>
            <person name="Li W.H."/>
        </authorList>
    </citation>
    <scope>NUCLEOTIDE SEQUENCE</scope>
    <source>
        <strain evidence="3">NI907</strain>
    </source>
</reference>
<reference evidence="3" key="2">
    <citation type="submission" date="2019-10" db="EMBL/GenBank/DDBJ databases">
        <authorList>
            <consortium name="NCBI Genome Project"/>
        </authorList>
    </citation>
    <scope>NUCLEOTIDE SEQUENCE</scope>
    <source>
        <strain evidence="3">NI907</strain>
    </source>
</reference>
<dbReference type="RefSeq" id="XP_030987166.1">
    <property type="nucleotide sequence ID" value="XM_031121247.1"/>
</dbReference>
<evidence type="ECO:0000313" key="2">
    <source>
        <dbReference type="Proteomes" id="UP000515153"/>
    </source>
</evidence>
<feature type="compositionally biased region" description="Polar residues" evidence="1">
    <location>
        <begin position="37"/>
        <end position="58"/>
    </location>
</feature>
<keyword evidence="2" id="KW-1185">Reference proteome</keyword>
<dbReference type="Proteomes" id="UP000515153">
    <property type="component" value="Unplaced"/>
</dbReference>
<accession>A0A6P8BJ98</accession>
<evidence type="ECO:0000313" key="3">
    <source>
        <dbReference type="RefSeq" id="XP_030987166.1"/>
    </source>
</evidence>
<gene>
    <name evidence="3" type="ORF">PgNI_01172</name>
</gene>
<reference evidence="3" key="3">
    <citation type="submission" date="2025-08" db="UniProtKB">
        <authorList>
            <consortium name="RefSeq"/>
        </authorList>
    </citation>
    <scope>IDENTIFICATION</scope>
    <source>
        <strain evidence="3">NI907</strain>
    </source>
</reference>
<dbReference type="KEGG" id="pgri:PgNI_01172"/>
<dbReference type="GeneID" id="41956161"/>
<evidence type="ECO:0000256" key="1">
    <source>
        <dbReference type="SAM" id="MobiDB-lite"/>
    </source>
</evidence>
<organism evidence="2 3">
    <name type="scientific">Pyricularia grisea</name>
    <name type="common">Crabgrass-specific blast fungus</name>
    <name type="synonym">Magnaporthe grisea</name>
    <dbReference type="NCBI Taxonomy" id="148305"/>
    <lineage>
        <taxon>Eukaryota</taxon>
        <taxon>Fungi</taxon>
        <taxon>Dikarya</taxon>
        <taxon>Ascomycota</taxon>
        <taxon>Pezizomycotina</taxon>
        <taxon>Sordariomycetes</taxon>
        <taxon>Sordariomycetidae</taxon>
        <taxon>Magnaporthales</taxon>
        <taxon>Pyriculariaceae</taxon>
        <taxon>Pyricularia</taxon>
    </lineage>
</organism>